<feature type="region of interest" description="Disordered" evidence="11">
    <location>
        <begin position="601"/>
        <end position="626"/>
    </location>
</feature>
<comment type="similarity">
    <text evidence="3 10">Belongs to the SRP68 family.</text>
</comment>
<keyword evidence="8 10" id="KW-0687">Ribonucleoprotein</keyword>
<comment type="function">
    <text evidence="10">Component of the signal recognition particle (SRP) complex, a ribonucleoprotein complex that mediates the cotranslational targeting of secretory and membrane proteins to the endoplasmic reticulum (ER). The SRP complex interacts with the signal sequence in nascent secretory and membrane proteins and directs them to the membrane of the ER.</text>
</comment>
<evidence type="ECO:0000256" key="1">
    <source>
        <dbReference type="ARBA" id="ARBA00004496"/>
    </source>
</evidence>
<dbReference type="GO" id="GO:0030942">
    <property type="term" value="F:endoplasmic reticulum signal peptide binding"/>
    <property type="evidence" value="ECO:0007669"/>
    <property type="project" value="InterPro"/>
</dbReference>
<evidence type="ECO:0000256" key="5">
    <source>
        <dbReference type="ARBA" id="ARBA00022884"/>
    </source>
</evidence>
<dbReference type="GO" id="GO:0005047">
    <property type="term" value="F:signal recognition particle binding"/>
    <property type="evidence" value="ECO:0007669"/>
    <property type="project" value="InterPro"/>
</dbReference>
<dbReference type="Gene3D" id="1.10.3450.40">
    <property type="entry name" value="Signal recognition particle, SRP68 subunit, RNA-binding domain"/>
    <property type="match status" value="1"/>
</dbReference>
<dbReference type="PIRSF" id="PIRSF038995">
    <property type="entry name" value="SRP68"/>
    <property type="match status" value="1"/>
</dbReference>
<dbReference type="InterPro" id="IPR038253">
    <property type="entry name" value="SRP68_N_sf"/>
</dbReference>
<evidence type="ECO:0000313" key="12">
    <source>
        <dbReference type="EMBL" id="QSZ34051.1"/>
    </source>
</evidence>
<dbReference type="GO" id="GO:0005786">
    <property type="term" value="C:signal recognition particle, endoplasmic reticulum targeting"/>
    <property type="evidence" value="ECO:0007669"/>
    <property type="project" value="UniProtKB-KW"/>
</dbReference>
<keyword evidence="13" id="KW-1185">Reference proteome</keyword>
<evidence type="ECO:0000256" key="11">
    <source>
        <dbReference type="SAM" id="MobiDB-lite"/>
    </source>
</evidence>
<keyword evidence="5 10" id="KW-0694">RNA-binding</keyword>
<name>A0A8A3PGA8_9HELO</name>
<dbReference type="InterPro" id="IPR026258">
    <property type="entry name" value="SRP68"/>
</dbReference>
<evidence type="ECO:0000256" key="9">
    <source>
        <dbReference type="ARBA" id="ARBA00029498"/>
    </source>
</evidence>
<dbReference type="GO" id="GO:0008312">
    <property type="term" value="F:7S RNA binding"/>
    <property type="evidence" value="ECO:0007669"/>
    <property type="project" value="InterPro"/>
</dbReference>
<evidence type="ECO:0000256" key="3">
    <source>
        <dbReference type="ARBA" id="ARBA00009352"/>
    </source>
</evidence>
<reference evidence="12" key="1">
    <citation type="submission" date="2020-10" db="EMBL/GenBank/DDBJ databases">
        <title>Genome Sequence of Monilinia vaccinii-corymbosi Sheds Light on Mummy Berry Disease Infection of Blueberry and Mating Type.</title>
        <authorList>
            <person name="Yow A.G."/>
            <person name="Zhang Y."/>
            <person name="Bansal K."/>
            <person name="Eacker S.M."/>
            <person name="Sullivan S."/>
            <person name="Liachko I."/>
            <person name="Cubeta M.A."/>
            <person name="Rollins J.A."/>
            <person name="Ashrafi H."/>
        </authorList>
    </citation>
    <scope>NUCLEOTIDE SEQUENCE</scope>
    <source>
        <strain evidence="12">RL-1</strain>
    </source>
</reference>
<dbReference type="InterPro" id="IPR034652">
    <property type="entry name" value="SRP68-RBD"/>
</dbReference>
<dbReference type="PANTHER" id="PTHR12860:SF0">
    <property type="entry name" value="SIGNAL RECOGNITION PARTICLE SUBUNIT SRP68"/>
    <property type="match status" value="1"/>
</dbReference>
<feature type="compositionally biased region" description="Low complexity" evidence="11">
    <location>
        <begin position="612"/>
        <end position="626"/>
    </location>
</feature>
<protein>
    <recommendedName>
        <fullName evidence="9 10">Signal recognition particle subunit SRP68</fullName>
        <shortName evidence="10">SRP68</shortName>
    </recommendedName>
</protein>
<dbReference type="Proteomes" id="UP000672032">
    <property type="component" value="Chromosome 4"/>
</dbReference>
<proteinExistence type="inferred from homology"/>
<dbReference type="Pfam" id="PF16969">
    <property type="entry name" value="SRP68"/>
    <property type="match status" value="1"/>
</dbReference>
<keyword evidence="4 10" id="KW-0963">Cytoplasm</keyword>
<gene>
    <name evidence="12" type="ORF">DSL72_005631</name>
</gene>
<keyword evidence="7" id="KW-0539">Nucleus</keyword>
<feature type="compositionally biased region" description="Low complexity" evidence="11">
    <location>
        <begin position="486"/>
        <end position="500"/>
    </location>
</feature>
<organism evidence="12 13">
    <name type="scientific">Monilinia vaccinii-corymbosi</name>
    <dbReference type="NCBI Taxonomy" id="61207"/>
    <lineage>
        <taxon>Eukaryota</taxon>
        <taxon>Fungi</taxon>
        <taxon>Dikarya</taxon>
        <taxon>Ascomycota</taxon>
        <taxon>Pezizomycotina</taxon>
        <taxon>Leotiomycetes</taxon>
        <taxon>Helotiales</taxon>
        <taxon>Sclerotiniaceae</taxon>
        <taxon>Monilinia</taxon>
    </lineage>
</organism>
<accession>A0A8A3PGA8</accession>
<evidence type="ECO:0000256" key="10">
    <source>
        <dbReference type="PIRNR" id="PIRNR038995"/>
    </source>
</evidence>
<dbReference type="EMBL" id="CP063408">
    <property type="protein sequence ID" value="QSZ34051.1"/>
    <property type="molecule type" value="Genomic_DNA"/>
</dbReference>
<dbReference type="PANTHER" id="PTHR12860">
    <property type="entry name" value="SIGNAL RECOGNITION PARTICLE 68 KDA PROTEIN"/>
    <property type="match status" value="1"/>
</dbReference>
<keyword evidence="6 10" id="KW-0733">Signal recognition particle</keyword>
<evidence type="ECO:0000313" key="13">
    <source>
        <dbReference type="Proteomes" id="UP000672032"/>
    </source>
</evidence>
<comment type="subcellular location">
    <subcellularLocation>
        <location evidence="1 10">Cytoplasm</location>
    </subcellularLocation>
    <subcellularLocation>
        <location evidence="2">Nucleus</location>
        <location evidence="2">Nucleolus</location>
    </subcellularLocation>
</comment>
<evidence type="ECO:0000256" key="6">
    <source>
        <dbReference type="ARBA" id="ARBA00023135"/>
    </source>
</evidence>
<evidence type="ECO:0000256" key="2">
    <source>
        <dbReference type="ARBA" id="ARBA00004604"/>
    </source>
</evidence>
<dbReference type="GO" id="GO:0005730">
    <property type="term" value="C:nucleolus"/>
    <property type="evidence" value="ECO:0007669"/>
    <property type="project" value="UniProtKB-SubCell"/>
</dbReference>
<dbReference type="AlphaFoldDB" id="A0A8A3PGA8"/>
<dbReference type="GO" id="GO:0006614">
    <property type="term" value="P:SRP-dependent cotranslational protein targeting to membrane"/>
    <property type="evidence" value="ECO:0007669"/>
    <property type="project" value="InterPro"/>
</dbReference>
<evidence type="ECO:0000256" key="7">
    <source>
        <dbReference type="ARBA" id="ARBA00023242"/>
    </source>
</evidence>
<evidence type="ECO:0000256" key="8">
    <source>
        <dbReference type="ARBA" id="ARBA00023274"/>
    </source>
</evidence>
<evidence type="ECO:0000256" key="4">
    <source>
        <dbReference type="ARBA" id="ARBA00022490"/>
    </source>
</evidence>
<dbReference type="OrthoDB" id="10255118at2759"/>
<sequence length="626" mass="69820">MRNSCPRIMEITKFVVDGRDEAKLYGDYSAYRTRLSNRIHNLRKKLGIATKPRAKYSNRPVTAEDIGQNHEYAHLLLLTSERAWAHAMSMKEIHSADTKGITGSTRSHIISRLHKSTIYANDLFRLLSDKTTTKANDVDILEARAYAASLAGAMEFEKQSWEACVKSYSEARIIYAALSKDTKTDIFKDLLTDPVDPSIRYGAYKMGMPRTLAISVIARTNFPSDPKLVSRVEEFDPYCLKDEATMSKVDSVESGDTPKTITWRSRTVDLEDAAIATALGSVNSASLKLSEVLFSETVKSPKDRGSAYDDILIASQDAVDATKHAIDELVSEGVGQSDKRMQSLLVTRTAVSYDMIGWRIGRNRVMVGQQDGVLDYVQSFPSKKGRRKSSKDEPTGRKLAKLREKVVLYDAILQSVESIKELPGVAADSTLQDELNAKYSYFQALKCLTIARSHAILSNPKNALALLNRATEKCSSAHSQLSSSMDTTNTDTPPNLTVTPSESQSLLTHLQGELQRYRALVEISNLTSATTRSGDETIYQKPLVERLHEYPADGVVDLKNLVTYPPKMEVVPVKPLFFDAAWNYIDYPGRTAEKIAEKSAVEEETKEVPSEQRQQQQKKGWFGFGR</sequence>
<feature type="region of interest" description="Disordered" evidence="11">
    <location>
        <begin position="477"/>
        <end position="500"/>
    </location>
</feature>
<dbReference type="CDD" id="cd15481">
    <property type="entry name" value="SRP68-RBD"/>
    <property type="match status" value="1"/>
</dbReference>
<feature type="compositionally biased region" description="Basic and acidic residues" evidence="11">
    <location>
        <begin position="601"/>
        <end position="610"/>
    </location>
</feature>